<feature type="region of interest" description="Disordered" evidence="1">
    <location>
        <begin position="1"/>
        <end position="26"/>
    </location>
</feature>
<comment type="caution">
    <text evidence="2">The sequence shown here is derived from an EMBL/GenBank/DDBJ whole genome shotgun (WGS) entry which is preliminary data.</text>
</comment>
<protein>
    <submittedName>
        <fullName evidence="2">Uncharacterized protein</fullName>
    </submittedName>
</protein>
<evidence type="ECO:0000313" key="3">
    <source>
        <dbReference type="Proteomes" id="UP000887159"/>
    </source>
</evidence>
<reference evidence="2" key="1">
    <citation type="submission" date="2020-08" db="EMBL/GenBank/DDBJ databases">
        <title>Multicomponent nature underlies the extraordinary mechanical properties of spider dragline silk.</title>
        <authorList>
            <person name="Kono N."/>
            <person name="Nakamura H."/>
            <person name="Mori M."/>
            <person name="Yoshida Y."/>
            <person name="Ohtoshi R."/>
            <person name="Malay A.D."/>
            <person name="Moran D.A.P."/>
            <person name="Tomita M."/>
            <person name="Numata K."/>
            <person name="Arakawa K."/>
        </authorList>
    </citation>
    <scope>NUCLEOTIDE SEQUENCE</scope>
</reference>
<evidence type="ECO:0000313" key="2">
    <source>
        <dbReference type="EMBL" id="GFY29000.1"/>
    </source>
</evidence>
<name>A0A8X6W663_TRICX</name>
<organism evidence="2 3">
    <name type="scientific">Trichonephila clavipes</name>
    <name type="common">Golden silk orbweaver</name>
    <name type="synonym">Nephila clavipes</name>
    <dbReference type="NCBI Taxonomy" id="2585209"/>
    <lineage>
        <taxon>Eukaryota</taxon>
        <taxon>Metazoa</taxon>
        <taxon>Ecdysozoa</taxon>
        <taxon>Arthropoda</taxon>
        <taxon>Chelicerata</taxon>
        <taxon>Arachnida</taxon>
        <taxon>Araneae</taxon>
        <taxon>Araneomorphae</taxon>
        <taxon>Entelegynae</taxon>
        <taxon>Araneoidea</taxon>
        <taxon>Nephilidae</taxon>
        <taxon>Trichonephila</taxon>
    </lineage>
</organism>
<proteinExistence type="predicted"/>
<gene>
    <name evidence="2" type="ORF">TNCV_4721281</name>
</gene>
<keyword evidence="3" id="KW-1185">Reference proteome</keyword>
<dbReference type="Proteomes" id="UP000887159">
    <property type="component" value="Unassembled WGS sequence"/>
</dbReference>
<evidence type="ECO:0000256" key="1">
    <source>
        <dbReference type="SAM" id="MobiDB-lite"/>
    </source>
</evidence>
<accession>A0A8X6W663</accession>
<dbReference type="AlphaFoldDB" id="A0A8X6W663"/>
<dbReference type="EMBL" id="BMAU01021387">
    <property type="protein sequence ID" value="GFY29000.1"/>
    <property type="molecule type" value="Genomic_DNA"/>
</dbReference>
<sequence>MSSEQGDVSKERKGPTKAVRTPENVEPVRVEGQISMYLKSYGHRMPSIAKKQLTERSKCLAHPCEDIRDLYSVNITA</sequence>